<feature type="coiled-coil region" evidence="1">
    <location>
        <begin position="70"/>
        <end position="97"/>
    </location>
</feature>
<dbReference type="InterPro" id="IPR025874">
    <property type="entry name" value="DZR"/>
</dbReference>
<protein>
    <submittedName>
        <fullName evidence="4">Zinc ribbon domain-containing protein</fullName>
    </submittedName>
</protein>
<feature type="region of interest" description="Disordered" evidence="2">
    <location>
        <begin position="171"/>
        <end position="198"/>
    </location>
</feature>
<evidence type="ECO:0000313" key="4">
    <source>
        <dbReference type="EMBL" id="RDC42436.1"/>
    </source>
</evidence>
<proteinExistence type="predicted"/>
<comment type="caution">
    <text evidence="4">The sequence shown here is derived from an EMBL/GenBank/DDBJ whole genome shotgun (WGS) entry which is preliminary data.</text>
</comment>
<reference evidence="4 5" key="1">
    <citation type="journal article" date="2018" name="Elife">
        <title>Discovery and characterization of a prevalent human gut bacterial enzyme sufficient for the inactivation of a family of plant toxins.</title>
        <authorList>
            <person name="Koppel N."/>
            <person name="Bisanz J.E."/>
            <person name="Pandelia M.E."/>
            <person name="Turnbaugh P.J."/>
            <person name="Balskus E.P."/>
        </authorList>
    </citation>
    <scope>NUCLEOTIDE SEQUENCE [LARGE SCALE GENOMIC DNA]</scope>
    <source>
        <strain evidence="4 5">OB21 GAM 11</strain>
    </source>
</reference>
<name>A0A369NVS5_9ACTN</name>
<gene>
    <name evidence="4" type="ORF">C1850_09775</name>
</gene>
<evidence type="ECO:0000256" key="2">
    <source>
        <dbReference type="SAM" id="MobiDB-lite"/>
    </source>
</evidence>
<keyword evidence="1" id="KW-0175">Coiled coil</keyword>
<dbReference type="Pfam" id="PF12773">
    <property type="entry name" value="DZR"/>
    <property type="match status" value="1"/>
</dbReference>
<evidence type="ECO:0000313" key="5">
    <source>
        <dbReference type="Proteomes" id="UP000253805"/>
    </source>
</evidence>
<organism evidence="4 5">
    <name type="scientific">Adlercreutzia equolifaciens subsp. celatus</name>
    <dbReference type="NCBI Taxonomy" id="394340"/>
    <lineage>
        <taxon>Bacteria</taxon>
        <taxon>Bacillati</taxon>
        <taxon>Actinomycetota</taxon>
        <taxon>Coriobacteriia</taxon>
        <taxon>Eggerthellales</taxon>
        <taxon>Eggerthellaceae</taxon>
        <taxon>Adlercreutzia</taxon>
    </lineage>
</organism>
<accession>A0A369NVS5</accession>
<evidence type="ECO:0000259" key="3">
    <source>
        <dbReference type="Pfam" id="PF12773"/>
    </source>
</evidence>
<dbReference type="RefSeq" id="WP_114549551.1">
    <property type="nucleotide sequence ID" value="NZ_PPUT01000029.1"/>
</dbReference>
<dbReference type="Proteomes" id="UP000253805">
    <property type="component" value="Unassembled WGS sequence"/>
</dbReference>
<dbReference type="AlphaFoldDB" id="A0A369NVS5"/>
<evidence type="ECO:0000256" key="1">
    <source>
        <dbReference type="SAM" id="Coils"/>
    </source>
</evidence>
<dbReference type="EMBL" id="PPUT01000029">
    <property type="protein sequence ID" value="RDC42436.1"/>
    <property type="molecule type" value="Genomic_DNA"/>
</dbReference>
<sequence>MGLLDSVTSTINRSTAAAGRATETVKIKARINEVNKRRQQLAAQLGASLYEETRENESLRAGREVLYDGIASCDAERAECQRQLAEIEAQAASQAEAARTYTCPICGSTVGASDMFCSGCGTSREAILAQVAANPAAQATIFCSSCGAPVGESDAFCMACGAKRDAPVSEGAAEEPDVLSGGVTVGADSASGVEQPNA</sequence>
<feature type="domain" description="DZANK-type" evidence="3">
    <location>
        <begin position="103"/>
        <end position="161"/>
    </location>
</feature>